<dbReference type="HAMAP" id="MF_00532_B">
    <property type="entry name" value="Ribosomal_uS9_B"/>
    <property type="match status" value="1"/>
</dbReference>
<dbReference type="FunFam" id="3.30.230.10:FF:000001">
    <property type="entry name" value="30S ribosomal protein S9"/>
    <property type="match status" value="1"/>
</dbReference>
<keyword evidence="3 6" id="KW-0687">Ribonucleoprotein</keyword>
<reference evidence="7 8" key="1">
    <citation type="journal article" date="2024" name="Nat. Commun.">
        <title>Phylogenomics reveals the evolutionary origins of lichenization in chlorophyte algae.</title>
        <authorList>
            <person name="Puginier C."/>
            <person name="Libourel C."/>
            <person name="Otte J."/>
            <person name="Skaloud P."/>
            <person name="Haon M."/>
            <person name="Grisel S."/>
            <person name="Petersen M."/>
            <person name="Berrin J.G."/>
            <person name="Delaux P.M."/>
            <person name="Dal Grande F."/>
            <person name="Keller J."/>
        </authorList>
    </citation>
    <scope>NUCLEOTIDE SEQUENCE [LARGE SCALE GENOMIC DNA]</scope>
    <source>
        <strain evidence="7 8">SAG 2145</strain>
    </source>
</reference>
<evidence type="ECO:0000256" key="4">
    <source>
        <dbReference type="ARBA" id="ARBA00035152"/>
    </source>
</evidence>
<proteinExistence type="inferred from homology"/>
<protein>
    <recommendedName>
        <fullName evidence="4">Small ribosomal subunit protein uS9c</fullName>
    </recommendedName>
    <alternativeName>
        <fullName evidence="5">30S ribosomal protein S9, chloroplastic</fullName>
    </alternativeName>
</protein>
<name>A0AAW1RB08_9CHLO</name>
<evidence type="ECO:0000256" key="5">
    <source>
        <dbReference type="ARBA" id="ARBA00035437"/>
    </source>
</evidence>
<dbReference type="GO" id="GO:0006412">
    <property type="term" value="P:translation"/>
    <property type="evidence" value="ECO:0007669"/>
    <property type="project" value="InterPro"/>
</dbReference>
<comment type="similarity">
    <text evidence="1 6">Belongs to the universal ribosomal protein uS9 family.</text>
</comment>
<sequence length="207" mass="23101">MSLGEYDQILDRWGELLREGKLDEILDLMEYAYGGSDPLPPLEQMLAAGPDDNAKAQRRAREQALQEDFARQRVQVIDDLGRSYATGKRKTSVARVWLKPGTGIISVNSKGFDAHFPTIERRQDVLAPFAVTGTYGSYDVKATVRGGGTTGQAQALRHGIGKALQLYDPSLRPPLKTAGYLMRDARVVERKKPGRAKARRSFQWVKR</sequence>
<keyword evidence="2 6" id="KW-0689">Ribosomal protein</keyword>
<dbReference type="InterPro" id="IPR023035">
    <property type="entry name" value="Ribosomal_uS9_bac/plastid"/>
</dbReference>
<organism evidence="7 8">
    <name type="scientific">Apatococcus lobatus</name>
    <dbReference type="NCBI Taxonomy" id="904363"/>
    <lineage>
        <taxon>Eukaryota</taxon>
        <taxon>Viridiplantae</taxon>
        <taxon>Chlorophyta</taxon>
        <taxon>core chlorophytes</taxon>
        <taxon>Trebouxiophyceae</taxon>
        <taxon>Chlorellales</taxon>
        <taxon>Chlorellaceae</taxon>
        <taxon>Apatococcus</taxon>
    </lineage>
</organism>
<dbReference type="InterPro" id="IPR020568">
    <property type="entry name" value="Ribosomal_Su5_D2-typ_SF"/>
</dbReference>
<gene>
    <name evidence="7" type="ORF">WJX74_000357</name>
</gene>
<accession>A0AAW1RB08</accession>
<dbReference type="GO" id="GO:0003723">
    <property type="term" value="F:RNA binding"/>
    <property type="evidence" value="ECO:0007669"/>
    <property type="project" value="TreeGrafter"/>
</dbReference>
<dbReference type="Gene3D" id="3.30.230.10">
    <property type="match status" value="1"/>
</dbReference>
<dbReference type="InterPro" id="IPR014721">
    <property type="entry name" value="Ribsml_uS5_D2-typ_fold_subgr"/>
</dbReference>
<evidence type="ECO:0000256" key="6">
    <source>
        <dbReference type="RuleBase" id="RU003815"/>
    </source>
</evidence>
<dbReference type="PANTHER" id="PTHR21569">
    <property type="entry name" value="RIBOSOMAL PROTEIN S9"/>
    <property type="match status" value="1"/>
</dbReference>
<evidence type="ECO:0000256" key="2">
    <source>
        <dbReference type="ARBA" id="ARBA00022980"/>
    </source>
</evidence>
<dbReference type="Proteomes" id="UP001438707">
    <property type="component" value="Unassembled WGS sequence"/>
</dbReference>
<dbReference type="InterPro" id="IPR020574">
    <property type="entry name" value="Ribosomal_uS9_CS"/>
</dbReference>
<dbReference type="InterPro" id="IPR000754">
    <property type="entry name" value="Ribosomal_uS9"/>
</dbReference>
<dbReference type="AlphaFoldDB" id="A0AAW1RB08"/>
<evidence type="ECO:0000313" key="8">
    <source>
        <dbReference type="Proteomes" id="UP001438707"/>
    </source>
</evidence>
<dbReference type="SUPFAM" id="SSF54211">
    <property type="entry name" value="Ribosomal protein S5 domain 2-like"/>
    <property type="match status" value="1"/>
</dbReference>
<evidence type="ECO:0000256" key="1">
    <source>
        <dbReference type="ARBA" id="ARBA00005251"/>
    </source>
</evidence>
<dbReference type="Pfam" id="PF00380">
    <property type="entry name" value="Ribosomal_S9"/>
    <property type="match status" value="1"/>
</dbReference>
<dbReference type="GO" id="GO:0003735">
    <property type="term" value="F:structural constituent of ribosome"/>
    <property type="evidence" value="ECO:0007669"/>
    <property type="project" value="InterPro"/>
</dbReference>
<dbReference type="GO" id="GO:0022627">
    <property type="term" value="C:cytosolic small ribosomal subunit"/>
    <property type="evidence" value="ECO:0007669"/>
    <property type="project" value="TreeGrafter"/>
</dbReference>
<evidence type="ECO:0000313" key="7">
    <source>
        <dbReference type="EMBL" id="KAK9831022.1"/>
    </source>
</evidence>
<evidence type="ECO:0000256" key="3">
    <source>
        <dbReference type="ARBA" id="ARBA00023274"/>
    </source>
</evidence>
<dbReference type="NCBIfam" id="NF001099">
    <property type="entry name" value="PRK00132.1"/>
    <property type="match status" value="1"/>
</dbReference>
<dbReference type="PROSITE" id="PS00360">
    <property type="entry name" value="RIBOSOMAL_S9"/>
    <property type="match status" value="1"/>
</dbReference>
<dbReference type="PANTHER" id="PTHR21569:SF1">
    <property type="entry name" value="SMALL RIBOSOMAL SUBUNIT PROTEIN US9M"/>
    <property type="match status" value="1"/>
</dbReference>
<keyword evidence="8" id="KW-1185">Reference proteome</keyword>
<comment type="caution">
    <text evidence="7">The sequence shown here is derived from an EMBL/GenBank/DDBJ whole genome shotgun (WGS) entry which is preliminary data.</text>
</comment>
<dbReference type="EMBL" id="JALJOS010000014">
    <property type="protein sequence ID" value="KAK9831022.1"/>
    <property type="molecule type" value="Genomic_DNA"/>
</dbReference>